<dbReference type="InterPro" id="IPR013131">
    <property type="entry name" value="Mannitol_DH_N"/>
</dbReference>
<dbReference type="InterPro" id="IPR013328">
    <property type="entry name" value="6PGD_dom2"/>
</dbReference>
<dbReference type="InterPro" id="IPR013118">
    <property type="entry name" value="Mannitol_DH_C"/>
</dbReference>
<accession>A0ABY7ARV1</accession>
<feature type="domain" description="Mannitol dehydrogenase N-terminal" evidence="2">
    <location>
        <begin position="32"/>
        <end position="276"/>
    </location>
</feature>
<dbReference type="Gene3D" id="1.10.1040.10">
    <property type="entry name" value="N-(1-d-carboxylethyl)-l-norvaline Dehydrogenase, domain 2"/>
    <property type="match status" value="1"/>
</dbReference>
<dbReference type="Pfam" id="PF08125">
    <property type="entry name" value="Mannitol_dh_C"/>
    <property type="match status" value="1"/>
</dbReference>
<dbReference type="InterPro" id="IPR000669">
    <property type="entry name" value="Mannitol_DH"/>
</dbReference>
<gene>
    <name evidence="4" type="ORF">OLW01_16055</name>
</gene>
<keyword evidence="4" id="KW-0614">Plasmid</keyword>
<evidence type="ECO:0000259" key="2">
    <source>
        <dbReference type="Pfam" id="PF01232"/>
    </source>
</evidence>
<geneLocation type="plasmid" evidence="4 5">
    <name>pCadTS8_2</name>
</geneLocation>
<dbReference type="SUPFAM" id="SSF51735">
    <property type="entry name" value="NAD(P)-binding Rossmann-fold domains"/>
    <property type="match status" value="1"/>
</dbReference>
<dbReference type="InterPro" id="IPR036291">
    <property type="entry name" value="NAD(P)-bd_dom_sf"/>
</dbReference>
<reference evidence="4" key="1">
    <citation type="submission" date="2022-10" db="EMBL/GenBank/DDBJ databases">
        <title>Catenovulum adriacola sp. nov. isolated in the Harbour of Susak.</title>
        <authorList>
            <person name="Schoch T."/>
            <person name="Reich S.J."/>
            <person name="Stoeferle S."/>
            <person name="Flaiz M."/>
            <person name="Kazda M."/>
            <person name="Riedel C.U."/>
            <person name="Duerre P."/>
        </authorList>
    </citation>
    <scope>NUCLEOTIDE SEQUENCE</scope>
    <source>
        <strain evidence="4">TS8</strain>
        <plasmid evidence="4">pCadTS8_2</plasmid>
    </source>
</reference>
<organism evidence="4 5">
    <name type="scientific">Catenovulum adriaticum</name>
    <dbReference type="NCBI Taxonomy" id="2984846"/>
    <lineage>
        <taxon>Bacteria</taxon>
        <taxon>Pseudomonadati</taxon>
        <taxon>Pseudomonadota</taxon>
        <taxon>Gammaproteobacteria</taxon>
        <taxon>Alteromonadales</taxon>
        <taxon>Alteromonadaceae</taxon>
        <taxon>Catenovulum</taxon>
    </lineage>
</organism>
<dbReference type="EMBL" id="CP109967">
    <property type="protein sequence ID" value="WAJ72254.1"/>
    <property type="molecule type" value="Genomic_DNA"/>
</dbReference>
<dbReference type="InterPro" id="IPR008927">
    <property type="entry name" value="6-PGluconate_DH-like_C_sf"/>
</dbReference>
<dbReference type="PANTHER" id="PTHR43362:SF1">
    <property type="entry name" value="MANNITOL DEHYDROGENASE 2-RELATED"/>
    <property type="match status" value="1"/>
</dbReference>
<evidence type="ECO:0000313" key="5">
    <source>
        <dbReference type="Proteomes" id="UP001163726"/>
    </source>
</evidence>
<proteinExistence type="predicted"/>
<dbReference type="Proteomes" id="UP001163726">
    <property type="component" value="Plasmid pCadTS8_2"/>
</dbReference>
<keyword evidence="1" id="KW-0560">Oxidoreductase</keyword>
<dbReference type="InterPro" id="IPR050988">
    <property type="entry name" value="Mannitol_DH/Oxidoreductase"/>
</dbReference>
<dbReference type="Pfam" id="PF01232">
    <property type="entry name" value="Mannitol_dh"/>
    <property type="match status" value="1"/>
</dbReference>
<dbReference type="SUPFAM" id="SSF48179">
    <property type="entry name" value="6-phosphogluconate dehydrogenase C-terminal domain-like"/>
    <property type="match status" value="1"/>
</dbReference>
<dbReference type="PANTHER" id="PTHR43362">
    <property type="entry name" value="MANNITOL DEHYDROGENASE DSF1-RELATED"/>
    <property type="match status" value="1"/>
</dbReference>
<keyword evidence="5" id="KW-1185">Reference proteome</keyword>
<dbReference type="Gene3D" id="3.40.50.720">
    <property type="entry name" value="NAD(P)-binding Rossmann-like Domain"/>
    <property type="match status" value="1"/>
</dbReference>
<evidence type="ECO:0000313" key="4">
    <source>
        <dbReference type="EMBL" id="WAJ72254.1"/>
    </source>
</evidence>
<feature type="domain" description="Mannitol dehydrogenase C-terminal" evidence="3">
    <location>
        <begin position="285"/>
        <end position="476"/>
    </location>
</feature>
<protein>
    <submittedName>
        <fullName evidence="4">Mannitol dehydrogenase family protein</fullName>
    </submittedName>
</protein>
<evidence type="ECO:0000256" key="1">
    <source>
        <dbReference type="ARBA" id="ARBA00023002"/>
    </source>
</evidence>
<evidence type="ECO:0000259" key="3">
    <source>
        <dbReference type="Pfam" id="PF08125"/>
    </source>
</evidence>
<sequence>MKLNNQSLQQIKNKNIVNLRLPQYNRTELNIGIVHLGLGAFHRSHQAFYTEQALNQFGGDWGICAVSMRNKTLQSALATQDNLYTIAEIDQNPGYQVIGAIKEVLVAAEQIEQVLDRLTASSTKLVTLTVTEKGYCLNPKGDLDIKNELIQADLNHLSAPKSAIGIIVQALKLRFESDLKPFNIIACDNLPDNGKKLKNAVTQFANQIDPALANWIENKVAFPCTMVDSITPQTDDSTVKLIQTELGFEDLAPVQRESFTQWVIEDCIKDELPNWEEVGVIFTQDVARYEHAKLRVLNGLHSAMAYIGSVAGYETVYEAVSDTKIKSFLQRLLQDEILSTIQAPKELNLNEYADSIIKRFENPNIKHYLSQIAFDGSIKVPVRSITPLIERIKSKKSAPLLSLVVASWIRFLRLKQQAKSQINDPIAIELNTLLAQFREDANHDIELFIQQCSIFSKESAINNELIKQVSLAYKKVLSDEQNILNALS</sequence>
<dbReference type="RefSeq" id="WP_268076969.1">
    <property type="nucleotide sequence ID" value="NZ_CP109967.1"/>
</dbReference>
<name>A0ABY7ARV1_9ALTE</name>
<dbReference type="PRINTS" id="PR00084">
    <property type="entry name" value="MTLDHDRGNASE"/>
</dbReference>